<dbReference type="InterPro" id="IPR052932">
    <property type="entry name" value="OprB_Porin"/>
</dbReference>
<dbReference type="InterPro" id="IPR038673">
    <property type="entry name" value="OprB_sf"/>
</dbReference>
<dbReference type="GO" id="GO:0016020">
    <property type="term" value="C:membrane"/>
    <property type="evidence" value="ECO:0007669"/>
    <property type="project" value="InterPro"/>
</dbReference>
<feature type="chain" id="PRO_5021459623" evidence="2">
    <location>
        <begin position="32"/>
        <end position="523"/>
    </location>
</feature>
<dbReference type="InterPro" id="IPR007049">
    <property type="entry name" value="Carb-sel_porin_OprB"/>
</dbReference>
<name>A0A509E6M9_9HYPH</name>
<dbReference type="PANTHER" id="PTHR37944:SF1">
    <property type="entry name" value="PORIN B"/>
    <property type="match status" value="1"/>
</dbReference>
<dbReference type="AlphaFoldDB" id="A0A509E6M9"/>
<evidence type="ECO:0000313" key="4">
    <source>
        <dbReference type="EMBL" id="VUD69810.1"/>
    </source>
</evidence>
<organism evidence="4 5">
    <name type="scientific">Methylobacterium symbioticum</name>
    <dbReference type="NCBI Taxonomy" id="2584084"/>
    <lineage>
        <taxon>Bacteria</taxon>
        <taxon>Pseudomonadati</taxon>
        <taxon>Pseudomonadota</taxon>
        <taxon>Alphaproteobacteria</taxon>
        <taxon>Hyphomicrobiales</taxon>
        <taxon>Methylobacteriaceae</taxon>
        <taxon>Methylobacterium</taxon>
    </lineage>
</organism>
<dbReference type="OrthoDB" id="7972153at2"/>
<evidence type="ECO:0000313" key="5">
    <source>
        <dbReference type="Proteomes" id="UP000410984"/>
    </source>
</evidence>
<comment type="similarity">
    <text evidence="1 2">Belongs to the OprB family.</text>
</comment>
<dbReference type="EMBL" id="CABFPH010000003">
    <property type="protein sequence ID" value="VUD69810.1"/>
    <property type="molecule type" value="Genomic_DNA"/>
</dbReference>
<keyword evidence="5" id="KW-1185">Reference proteome</keyword>
<dbReference type="GO" id="GO:0015288">
    <property type="term" value="F:porin activity"/>
    <property type="evidence" value="ECO:0007669"/>
    <property type="project" value="InterPro"/>
</dbReference>
<protein>
    <submittedName>
        <fullName evidence="4">Porin B</fullName>
    </submittedName>
</protein>
<evidence type="ECO:0000256" key="2">
    <source>
        <dbReference type="RuleBase" id="RU363072"/>
    </source>
</evidence>
<accession>A0A509E6M9</accession>
<feature type="signal peptide" evidence="2">
    <location>
        <begin position="1"/>
        <end position="31"/>
    </location>
</feature>
<dbReference type="Proteomes" id="UP000410984">
    <property type="component" value="Unassembled WGS sequence"/>
</dbReference>
<keyword evidence="2" id="KW-0732">Signal</keyword>
<dbReference type="Pfam" id="PF04966">
    <property type="entry name" value="OprB"/>
    <property type="match status" value="1"/>
</dbReference>
<dbReference type="RefSeq" id="WP_142581406.1">
    <property type="nucleotide sequence ID" value="NZ_CABFPH010000003.1"/>
</dbReference>
<reference evidence="4 5" key="1">
    <citation type="submission" date="2019-06" db="EMBL/GenBank/DDBJ databases">
        <authorList>
            <person name="Rodrigo-Torres L."/>
            <person name="Arahal R. D."/>
            <person name="Lucena T."/>
        </authorList>
    </citation>
    <scope>NUCLEOTIDE SEQUENCE [LARGE SCALE GENOMIC DNA]</scope>
    <source>
        <strain evidence="4 5">SB0023/3</strain>
    </source>
</reference>
<dbReference type="PANTHER" id="PTHR37944">
    <property type="entry name" value="PORIN B"/>
    <property type="match status" value="1"/>
</dbReference>
<sequence>MLAFVRSNIRLIVLNLLAGTSVLGFASQAAAQDAAARQAALQPEATAERLLDARSARPMRRGDDRHTALRRPKGPPGRIIRNINPQIQPAVTQPGPVRPLPVGPLAPIGAAAEAAGINLHLLFIDAYYNNFDMGVIKGISANTGLLIAGADFDMGRIAGINGGTFHVLETVHTLRTHINNFAPAYGDLTAGFEPVFPATASQFSVLSYEQKLLDGAMTVEVGRSNPNRAFNLPIQGNFVSNWNNVWYQSAGVKVPTLASWMARVSYNITPAWYVQAGAYEDNPRAVFQYGFDWDTRTSTGALALAEIGYKTDFTTTLYPNRFELLGFYNSSQRTDPAFSARGRSIVFNPTDPARTQDGSAGFIFNAQSVVWRADGGTEAGNLHPTSLVAFASVSAAPYGIVPVTAEAYGGFTLQSPLQSRPYDSIGVKFHWTQLSNSEQSFLQMSNIAAGGAGYFKSRNSFAYELNAHIQIAQYIAIEPTIQYFQNANNFYNPRSTRVARDGFFFGGTLQVAVGQLLGLSSAP</sequence>
<dbReference type="Gene3D" id="2.40.160.180">
    <property type="entry name" value="Carbohydrate-selective porin OprB"/>
    <property type="match status" value="1"/>
</dbReference>
<dbReference type="GO" id="GO:0008643">
    <property type="term" value="P:carbohydrate transport"/>
    <property type="evidence" value="ECO:0007669"/>
    <property type="project" value="InterPro"/>
</dbReference>
<proteinExistence type="inferred from homology"/>
<evidence type="ECO:0000256" key="3">
    <source>
        <dbReference type="SAM" id="MobiDB-lite"/>
    </source>
</evidence>
<feature type="region of interest" description="Disordered" evidence="3">
    <location>
        <begin position="50"/>
        <end position="81"/>
    </location>
</feature>
<evidence type="ECO:0000256" key="1">
    <source>
        <dbReference type="ARBA" id="ARBA00008769"/>
    </source>
</evidence>
<gene>
    <name evidence="4" type="primary">oprB_1</name>
    <name evidence="4" type="ORF">MET9862_00369</name>
</gene>
<feature type="compositionally biased region" description="Basic and acidic residues" evidence="3">
    <location>
        <begin position="50"/>
        <end position="67"/>
    </location>
</feature>